<feature type="transmembrane region" description="Helical" evidence="13">
    <location>
        <begin position="105"/>
        <end position="125"/>
    </location>
</feature>
<evidence type="ECO:0000256" key="11">
    <source>
        <dbReference type="ARBA" id="ARBA00025912"/>
    </source>
</evidence>
<dbReference type="OrthoDB" id="9799441at2"/>
<keyword evidence="7 12" id="KW-0479">Metal-binding</keyword>
<feature type="transmembrane region" description="Helical" evidence="13">
    <location>
        <begin position="68"/>
        <end position="85"/>
    </location>
</feature>
<organism evidence="14 16">
    <name type="scientific">Legionella adelaidensis</name>
    <dbReference type="NCBI Taxonomy" id="45056"/>
    <lineage>
        <taxon>Bacteria</taxon>
        <taxon>Pseudomonadati</taxon>
        <taxon>Pseudomonadota</taxon>
        <taxon>Gammaproteobacteria</taxon>
        <taxon>Legionellales</taxon>
        <taxon>Legionellaceae</taxon>
        <taxon>Legionella</taxon>
    </lineage>
</organism>
<evidence type="ECO:0000256" key="1">
    <source>
        <dbReference type="ARBA" id="ARBA00004050"/>
    </source>
</evidence>
<dbReference type="Proteomes" id="UP000054859">
    <property type="component" value="Unassembled WGS sequence"/>
</dbReference>
<dbReference type="EMBL" id="LNKA01000001">
    <property type="protein sequence ID" value="KTC66463.1"/>
    <property type="molecule type" value="Genomic_DNA"/>
</dbReference>
<proteinExistence type="inferred from homology"/>
<keyword evidence="5 12" id="KW-0349">Heme</keyword>
<comment type="subcellular location">
    <subcellularLocation>
        <location evidence="2">Membrane</location>
        <topology evidence="2">Multi-pass membrane protein</topology>
    </subcellularLocation>
</comment>
<comment type="similarity">
    <text evidence="3">Belongs to the cytochrome b560 family.</text>
</comment>
<keyword evidence="8 13" id="KW-1133">Transmembrane helix</keyword>
<reference evidence="14 16" key="1">
    <citation type="submission" date="2015-11" db="EMBL/GenBank/DDBJ databases">
        <title>Identification of large and diverse effector repertoires of 38 Legionella species.</title>
        <authorList>
            <person name="Burstein D."/>
            <person name="Amaro F."/>
            <person name="Zusman T."/>
            <person name="Lifshitz Z."/>
            <person name="Cohen O."/>
            <person name="Gilbert J.A."/>
            <person name="Pupko T."/>
            <person name="Shuman H.A."/>
            <person name="Segal G."/>
        </authorList>
    </citation>
    <scope>NUCLEOTIDE SEQUENCE [LARGE SCALE GENOMIC DNA]</scope>
    <source>
        <strain evidence="14 16">1762-AUS-E</strain>
    </source>
</reference>
<dbReference type="PANTHER" id="PTHR10978:SF5">
    <property type="entry name" value="SUCCINATE DEHYDROGENASE CYTOCHROME B560 SUBUNIT, MITOCHONDRIAL"/>
    <property type="match status" value="1"/>
</dbReference>
<evidence type="ECO:0000256" key="13">
    <source>
        <dbReference type="SAM" id="Phobius"/>
    </source>
</evidence>
<dbReference type="KEGG" id="ladl:NCTC12735_01897"/>
<evidence type="ECO:0000256" key="10">
    <source>
        <dbReference type="ARBA" id="ARBA00023136"/>
    </source>
</evidence>
<dbReference type="PANTHER" id="PTHR10978">
    <property type="entry name" value="SUCCINATE DEHYDROGENASE CYTOCHROME B560 SUBUNIT"/>
    <property type="match status" value="1"/>
</dbReference>
<dbReference type="PATRIC" id="fig|45056.6.peg.1160"/>
<dbReference type="AlphaFoldDB" id="A0A0W0R5V4"/>
<evidence type="ECO:0000256" key="2">
    <source>
        <dbReference type="ARBA" id="ARBA00004141"/>
    </source>
</evidence>
<keyword evidence="16" id="KW-1185">Reference proteome</keyword>
<accession>A0A0W0R5V4</accession>
<comment type="cofactor">
    <cofactor evidence="12">
        <name>heme</name>
        <dbReference type="ChEBI" id="CHEBI:30413"/>
    </cofactor>
    <text evidence="12">The heme is bound between the two transmembrane subunits.</text>
</comment>
<dbReference type="GO" id="GO:0006099">
    <property type="term" value="P:tricarboxylic acid cycle"/>
    <property type="evidence" value="ECO:0007669"/>
    <property type="project" value="InterPro"/>
</dbReference>
<dbReference type="CDD" id="cd03499">
    <property type="entry name" value="SQR_TypeC_SdhC"/>
    <property type="match status" value="1"/>
</dbReference>
<comment type="subunit">
    <text evidence="11">Part of an enzyme complex containing four subunits: a flavoprotein, an iron-sulfur protein, plus two membrane-anchoring proteins, SdhC and SdhD. The complex can form homotrimers.</text>
</comment>
<comment type="function">
    <text evidence="1">Membrane-anchoring subunit of succinate dehydrogenase (SDH).</text>
</comment>
<evidence type="ECO:0000256" key="5">
    <source>
        <dbReference type="ARBA" id="ARBA00022617"/>
    </source>
</evidence>
<dbReference type="InterPro" id="IPR018495">
    <property type="entry name" value="Succ_DH_cyt_bsu_CS"/>
</dbReference>
<dbReference type="InterPro" id="IPR034804">
    <property type="entry name" value="SQR/QFR_C/D"/>
</dbReference>
<dbReference type="InterPro" id="IPR000701">
    <property type="entry name" value="SuccDH_FuR_B_TM-su"/>
</dbReference>
<protein>
    <recommendedName>
        <fullName evidence="4">Succinate dehydrogenase cytochrome b556 subunit</fullName>
    </recommendedName>
</protein>
<feature type="transmembrane region" description="Helical" evidence="13">
    <location>
        <begin position="21"/>
        <end position="48"/>
    </location>
</feature>
<dbReference type="PIRSF" id="PIRSF000178">
    <property type="entry name" value="SDH_cyt_b560"/>
    <property type="match status" value="1"/>
</dbReference>
<keyword evidence="15" id="KW-0614">Plasmid</keyword>
<evidence type="ECO:0000313" key="14">
    <source>
        <dbReference type="EMBL" id="KTC66463.1"/>
    </source>
</evidence>
<dbReference type="PROSITE" id="PS01001">
    <property type="entry name" value="SDH_CYT_2"/>
    <property type="match status" value="1"/>
</dbReference>
<dbReference type="GO" id="GO:0005886">
    <property type="term" value="C:plasma membrane"/>
    <property type="evidence" value="ECO:0007669"/>
    <property type="project" value="TreeGrafter"/>
</dbReference>
<dbReference type="GO" id="GO:0046872">
    <property type="term" value="F:metal ion binding"/>
    <property type="evidence" value="ECO:0007669"/>
    <property type="project" value="UniProtKB-KW"/>
</dbReference>
<keyword evidence="10 13" id="KW-0472">Membrane</keyword>
<keyword evidence="9 12" id="KW-0408">Iron</keyword>
<dbReference type="InterPro" id="IPR014314">
    <property type="entry name" value="Succ_DH_cytb556"/>
</dbReference>
<dbReference type="NCBIfam" id="TIGR02970">
    <property type="entry name" value="succ_dehyd_cytB"/>
    <property type="match status" value="1"/>
</dbReference>
<evidence type="ECO:0000256" key="12">
    <source>
        <dbReference type="PIRSR" id="PIRSR000178-1"/>
    </source>
</evidence>
<dbReference type="Gene3D" id="1.20.1300.10">
    <property type="entry name" value="Fumarate reductase/succinate dehydrogenase, transmembrane subunit"/>
    <property type="match status" value="1"/>
</dbReference>
<sequence>MNPKRPINLDLRSLKYPPMAIVSILHRISGILLFLLFPVFLYFGHLSIQSPASFGELQGFLVHPFGKLMTWAFLSALIYHLFAGIRHILMDIGFGETLIAGRRSAIAVIVLALIFILILGFWLWFPMLQA</sequence>
<dbReference type="GO" id="GO:0009055">
    <property type="term" value="F:electron transfer activity"/>
    <property type="evidence" value="ECO:0007669"/>
    <property type="project" value="InterPro"/>
</dbReference>
<dbReference type="Pfam" id="PF01127">
    <property type="entry name" value="Sdh_cyt"/>
    <property type="match status" value="1"/>
</dbReference>
<evidence type="ECO:0000256" key="3">
    <source>
        <dbReference type="ARBA" id="ARBA00007244"/>
    </source>
</evidence>
<evidence type="ECO:0000256" key="6">
    <source>
        <dbReference type="ARBA" id="ARBA00022692"/>
    </source>
</evidence>
<dbReference type="SUPFAM" id="SSF81343">
    <property type="entry name" value="Fumarate reductase respiratory complex transmembrane subunits"/>
    <property type="match status" value="1"/>
</dbReference>
<evidence type="ECO:0000313" key="17">
    <source>
        <dbReference type="Proteomes" id="UP000281170"/>
    </source>
</evidence>
<evidence type="ECO:0000256" key="8">
    <source>
        <dbReference type="ARBA" id="ARBA00022989"/>
    </source>
</evidence>
<geneLocation type="plasmid" evidence="15 17">
    <name>28</name>
</geneLocation>
<reference evidence="15 17" key="2">
    <citation type="submission" date="2018-12" db="EMBL/GenBank/DDBJ databases">
        <authorList>
            <consortium name="Pathogen Informatics"/>
        </authorList>
    </citation>
    <scope>NUCLEOTIDE SEQUENCE [LARGE SCALE GENOMIC DNA]</scope>
    <source>
        <strain evidence="15 17">NCTC12735</strain>
        <plasmid evidence="17">28</plasmid>
    </source>
</reference>
<dbReference type="STRING" id="45056.Lade_1121"/>
<dbReference type="EMBL" id="LR134437">
    <property type="protein sequence ID" value="VEH86249.1"/>
    <property type="molecule type" value="Genomic_DNA"/>
</dbReference>
<evidence type="ECO:0000256" key="9">
    <source>
        <dbReference type="ARBA" id="ARBA00023004"/>
    </source>
</evidence>
<evidence type="ECO:0000256" key="4">
    <source>
        <dbReference type="ARBA" id="ARBA00020076"/>
    </source>
</evidence>
<feature type="binding site" description="axial binding residue" evidence="12">
    <location>
        <position position="80"/>
    </location>
    <ligand>
        <name>heme</name>
        <dbReference type="ChEBI" id="CHEBI:30413"/>
        <note>ligand shared with second transmembrane subunit</note>
    </ligand>
    <ligandPart>
        <name>Fe</name>
        <dbReference type="ChEBI" id="CHEBI:18248"/>
    </ligandPart>
</feature>
<evidence type="ECO:0000256" key="7">
    <source>
        <dbReference type="ARBA" id="ARBA00022723"/>
    </source>
</evidence>
<evidence type="ECO:0000313" key="15">
    <source>
        <dbReference type="EMBL" id="VEH86249.1"/>
    </source>
</evidence>
<keyword evidence="6 13" id="KW-0812">Transmembrane</keyword>
<gene>
    <name evidence="15" type="primary">sdhC</name>
    <name evidence="14" type="ORF">Lade_1121</name>
    <name evidence="15" type="ORF">NCTC12735_01897</name>
</gene>
<name>A0A0W0R5V4_9GAMM</name>
<dbReference type="PROSITE" id="PS01000">
    <property type="entry name" value="SDH_CYT_1"/>
    <property type="match status" value="1"/>
</dbReference>
<evidence type="ECO:0000313" key="16">
    <source>
        <dbReference type="Proteomes" id="UP000054859"/>
    </source>
</evidence>
<dbReference type="RefSeq" id="WP_058462133.1">
    <property type="nucleotide sequence ID" value="NZ_CAAAHS010000002.1"/>
</dbReference>
<dbReference type="Proteomes" id="UP000281170">
    <property type="component" value="Plasmid 28"/>
</dbReference>